<organism evidence="3 4">
    <name type="scientific">Nesterenkonia flava</name>
    <dbReference type="NCBI Taxonomy" id="469799"/>
    <lineage>
        <taxon>Bacteria</taxon>
        <taxon>Bacillati</taxon>
        <taxon>Actinomycetota</taxon>
        <taxon>Actinomycetes</taxon>
        <taxon>Micrococcales</taxon>
        <taxon>Micrococcaceae</taxon>
        <taxon>Nesterenkonia</taxon>
    </lineage>
</organism>
<dbReference type="PROSITE" id="PS51257">
    <property type="entry name" value="PROKAR_LIPOPROTEIN"/>
    <property type="match status" value="1"/>
</dbReference>
<accession>A0ABU1FWS4</accession>
<dbReference type="CDD" id="cd13399">
    <property type="entry name" value="Slt35-like"/>
    <property type="match status" value="1"/>
</dbReference>
<protein>
    <submittedName>
        <fullName evidence="3">Lytic murein transglycosylase</fullName>
        <ecNumber evidence="3">2.4.-.-</ecNumber>
    </submittedName>
</protein>
<dbReference type="PANTHER" id="PTHR30163:SF8">
    <property type="entry name" value="LYTIC MUREIN TRANSGLYCOSYLASE"/>
    <property type="match status" value="1"/>
</dbReference>
<evidence type="ECO:0000313" key="4">
    <source>
        <dbReference type="Proteomes" id="UP001260872"/>
    </source>
</evidence>
<comment type="caution">
    <text evidence="3">The sequence shown here is derived from an EMBL/GenBank/DDBJ whole genome shotgun (WGS) entry which is preliminary data.</text>
</comment>
<dbReference type="InterPro" id="IPR023346">
    <property type="entry name" value="Lysozyme-like_dom_sf"/>
</dbReference>
<keyword evidence="3" id="KW-0328">Glycosyltransferase</keyword>
<reference evidence="4" key="1">
    <citation type="submission" date="2023-07" db="EMBL/GenBank/DDBJ databases">
        <title>Description of three actinobacteria isolated from air of manufacturing shop in a pharmaceutical factory.</title>
        <authorList>
            <person name="Zhang D.-F."/>
        </authorList>
    </citation>
    <scope>NUCLEOTIDE SEQUENCE [LARGE SCALE GENOMIC DNA]</scope>
    <source>
        <strain evidence="4">CCTCC AB 207010</strain>
    </source>
</reference>
<name>A0ABU1FWS4_9MICC</name>
<dbReference type="Gene3D" id="1.10.530.10">
    <property type="match status" value="1"/>
</dbReference>
<feature type="region of interest" description="Disordered" evidence="1">
    <location>
        <begin position="32"/>
        <end position="81"/>
    </location>
</feature>
<feature type="domain" description="Transglycosylase SLT" evidence="2">
    <location>
        <begin position="177"/>
        <end position="221"/>
    </location>
</feature>
<dbReference type="Proteomes" id="UP001260872">
    <property type="component" value="Unassembled WGS sequence"/>
</dbReference>
<gene>
    <name evidence="3" type="ORF">RH857_11270</name>
</gene>
<evidence type="ECO:0000259" key="2">
    <source>
        <dbReference type="Pfam" id="PF13406"/>
    </source>
</evidence>
<keyword evidence="3" id="KW-0808">Transferase</keyword>
<dbReference type="SUPFAM" id="SSF53955">
    <property type="entry name" value="Lysozyme-like"/>
    <property type="match status" value="1"/>
</dbReference>
<proteinExistence type="predicted"/>
<dbReference type="InterPro" id="IPR043426">
    <property type="entry name" value="MltB-like"/>
</dbReference>
<evidence type="ECO:0000256" key="1">
    <source>
        <dbReference type="SAM" id="MobiDB-lite"/>
    </source>
</evidence>
<dbReference type="GO" id="GO:0016757">
    <property type="term" value="F:glycosyltransferase activity"/>
    <property type="evidence" value="ECO:0007669"/>
    <property type="project" value="UniProtKB-KW"/>
</dbReference>
<keyword evidence="4" id="KW-1185">Reference proteome</keyword>
<dbReference type="Pfam" id="PF13406">
    <property type="entry name" value="SLT_2"/>
    <property type="match status" value="1"/>
</dbReference>
<dbReference type="PANTHER" id="PTHR30163">
    <property type="entry name" value="MEMBRANE-BOUND LYTIC MUREIN TRANSGLYCOSYLASE B"/>
    <property type="match status" value="1"/>
</dbReference>
<evidence type="ECO:0000313" key="3">
    <source>
        <dbReference type="EMBL" id="MDR5712702.1"/>
    </source>
</evidence>
<sequence>MESRLPGTAVATAAAVLLFSTLLTGCSDDEAPVPAAESYPEVPEQLHPPRAGQFADPTGVPAGEPIDAVPIDQLPDPDWIQDASEATGIPERALAAYAGAALRAHQLHPGCGIGWNTLAGIGQVESHHGTYGGAEVDDDGRVDPPIVGVALDGSPGLMEIPDTDGGELDGDDEFDRAVGPMQFIPTTWRTYALDGSRSGQADPHQYDDAALTAASYLCQRGGELTTPEGFTDAVLAYNQSTEYLAQVAGAAHLYASAFEQETDEPATAEGFGAP</sequence>
<dbReference type="RefSeq" id="WP_310538074.1">
    <property type="nucleotide sequence ID" value="NZ_BAAAOC010000078.1"/>
</dbReference>
<dbReference type="EC" id="2.4.-.-" evidence="3"/>
<dbReference type="EMBL" id="JAVKGT010000033">
    <property type="protein sequence ID" value="MDR5712702.1"/>
    <property type="molecule type" value="Genomic_DNA"/>
</dbReference>
<dbReference type="InterPro" id="IPR031304">
    <property type="entry name" value="SLT_2"/>
</dbReference>